<accession>A0A2D3V1G8</accession>
<sequence>MHQHRQVIPHRVRADTPDGEVQVVWIDKWEHKPPTGLRIDSKSREFLAKLFYGSTVFYLHDHDMAHWECNRWLKSLAPSHRAMITTIQFAQFRASYVHELAKDAQHELSISFEGLRGIKNDKPADYFPFWADRLVLLVRDKLTIPHSYPCLDCTWFRCDGTFYSKLEVFRSE</sequence>
<dbReference type="RefSeq" id="XP_023630891.1">
    <property type="nucleotide sequence ID" value="XM_023775123.1"/>
</dbReference>
<organism evidence="1 2">
    <name type="scientific">Ramularia collo-cygni</name>
    <dbReference type="NCBI Taxonomy" id="112498"/>
    <lineage>
        <taxon>Eukaryota</taxon>
        <taxon>Fungi</taxon>
        <taxon>Dikarya</taxon>
        <taxon>Ascomycota</taxon>
        <taxon>Pezizomycotina</taxon>
        <taxon>Dothideomycetes</taxon>
        <taxon>Dothideomycetidae</taxon>
        <taxon>Mycosphaerellales</taxon>
        <taxon>Mycosphaerellaceae</taxon>
        <taxon>Ramularia</taxon>
    </lineage>
</organism>
<proteinExistence type="predicted"/>
<evidence type="ECO:0000313" key="2">
    <source>
        <dbReference type="Proteomes" id="UP000225277"/>
    </source>
</evidence>
<name>A0A2D3V1G8_9PEZI</name>
<dbReference type="EMBL" id="FJUY01000020">
    <property type="protein sequence ID" value="CZT24167.1"/>
    <property type="molecule type" value="Genomic_DNA"/>
</dbReference>
<gene>
    <name evidence="1" type="ORF">RCC_09884</name>
</gene>
<dbReference type="GeneID" id="35604944"/>
<protein>
    <submittedName>
        <fullName evidence="1">Uncharacterized protein</fullName>
    </submittedName>
</protein>
<keyword evidence="2" id="KW-1185">Reference proteome</keyword>
<dbReference type="AlphaFoldDB" id="A0A2D3V1G8"/>
<dbReference type="Proteomes" id="UP000225277">
    <property type="component" value="Unassembled WGS sequence"/>
</dbReference>
<evidence type="ECO:0000313" key="1">
    <source>
        <dbReference type="EMBL" id="CZT24167.1"/>
    </source>
</evidence>
<reference evidence="1 2" key="1">
    <citation type="submission" date="2016-03" db="EMBL/GenBank/DDBJ databases">
        <authorList>
            <person name="Ploux O."/>
        </authorList>
    </citation>
    <scope>NUCLEOTIDE SEQUENCE [LARGE SCALE GENOMIC DNA]</scope>
    <source>
        <strain evidence="1 2">URUG2</strain>
    </source>
</reference>